<dbReference type="InterPro" id="IPR007526">
    <property type="entry name" value="SWIRM"/>
</dbReference>
<feature type="compositionally biased region" description="Acidic residues" evidence="6">
    <location>
        <begin position="120"/>
        <end position="140"/>
    </location>
</feature>
<dbReference type="GO" id="GO:0006338">
    <property type="term" value="P:chromatin remodeling"/>
    <property type="evidence" value="ECO:0007669"/>
    <property type="project" value="UniProtKB-ARBA"/>
</dbReference>
<keyword evidence="5" id="KW-0175">Coiled coil</keyword>
<evidence type="ECO:0000256" key="5">
    <source>
        <dbReference type="SAM" id="Coils"/>
    </source>
</evidence>
<dbReference type="PANTHER" id="PTHR12802:SF41">
    <property type="entry name" value="BRAHMA ASSOCIATED PROTEIN 155 KDA"/>
    <property type="match status" value="1"/>
</dbReference>
<dbReference type="AlphaFoldDB" id="A0A061B917"/>
<keyword evidence="4" id="KW-0539">Nucleus</keyword>
<feature type="domain" description="SWIRM" evidence="8">
    <location>
        <begin position="220"/>
        <end position="317"/>
    </location>
</feature>
<feature type="compositionally biased region" description="Basic and acidic residues" evidence="6">
    <location>
        <begin position="37"/>
        <end position="50"/>
    </location>
</feature>
<dbReference type="PROSITE" id="PS51293">
    <property type="entry name" value="SANT"/>
    <property type="match status" value="1"/>
</dbReference>
<dbReference type="Pfam" id="PF16495">
    <property type="entry name" value="SWIRM-assoc_1"/>
    <property type="match status" value="1"/>
</dbReference>
<proteinExistence type="predicted"/>
<dbReference type="PhylomeDB" id="A0A061B917"/>
<dbReference type="SUPFAM" id="SSF46689">
    <property type="entry name" value="Homeodomain-like"/>
    <property type="match status" value="2"/>
</dbReference>
<evidence type="ECO:0000256" key="4">
    <source>
        <dbReference type="ARBA" id="ARBA00023242"/>
    </source>
</evidence>
<dbReference type="CDD" id="cd00167">
    <property type="entry name" value="SANT"/>
    <property type="match status" value="1"/>
</dbReference>
<dbReference type="InterPro" id="IPR017884">
    <property type="entry name" value="SANT_dom"/>
</dbReference>
<dbReference type="Pfam" id="PF04433">
    <property type="entry name" value="SWIRM"/>
    <property type="match status" value="1"/>
</dbReference>
<feature type="compositionally biased region" description="Polar residues" evidence="6">
    <location>
        <begin position="26"/>
        <end position="35"/>
    </location>
</feature>
<dbReference type="InterPro" id="IPR032451">
    <property type="entry name" value="SMARCC_C"/>
</dbReference>
<feature type="region of interest" description="Disordered" evidence="6">
    <location>
        <begin position="368"/>
        <end position="390"/>
    </location>
</feature>
<evidence type="ECO:0000256" key="1">
    <source>
        <dbReference type="ARBA" id="ARBA00023015"/>
    </source>
</evidence>
<dbReference type="InterPro" id="IPR009057">
    <property type="entry name" value="Homeodomain-like_sf"/>
</dbReference>
<protein>
    <submittedName>
        <fullName evidence="10">CYFA0S20e01112g1_1</fullName>
    </submittedName>
</protein>
<dbReference type="InterPro" id="IPR036388">
    <property type="entry name" value="WH-like_DNA-bd_sf"/>
</dbReference>
<evidence type="ECO:0000259" key="9">
    <source>
        <dbReference type="PROSITE" id="PS51293"/>
    </source>
</evidence>
<feature type="compositionally biased region" description="Low complexity" evidence="6">
    <location>
        <begin position="368"/>
        <end position="379"/>
    </location>
</feature>
<name>A0A061B917_CYBFA</name>
<dbReference type="EMBL" id="LK052905">
    <property type="protein sequence ID" value="CDR45869.1"/>
    <property type="molecule type" value="Genomic_DNA"/>
</dbReference>
<feature type="region of interest" description="Disordered" evidence="6">
    <location>
        <begin position="664"/>
        <end position="684"/>
    </location>
</feature>
<feature type="compositionally biased region" description="Acidic residues" evidence="6">
    <location>
        <begin position="200"/>
        <end position="212"/>
    </location>
</feature>
<dbReference type="InterPro" id="IPR001005">
    <property type="entry name" value="SANT/Myb"/>
</dbReference>
<evidence type="ECO:0000259" key="7">
    <source>
        <dbReference type="PROSITE" id="PS50090"/>
    </source>
</evidence>
<feature type="compositionally biased region" description="Low complexity" evidence="6">
    <location>
        <begin position="667"/>
        <end position="677"/>
    </location>
</feature>
<dbReference type="VEuPathDB" id="FungiDB:BON22_0879"/>
<evidence type="ECO:0000256" key="2">
    <source>
        <dbReference type="ARBA" id="ARBA00023125"/>
    </source>
</evidence>
<organism evidence="10">
    <name type="scientific">Cyberlindnera fabianii</name>
    <name type="common">Yeast</name>
    <name type="synonym">Hansenula fabianii</name>
    <dbReference type="NCBI Taxonomy" id="36022"/>
    <lineage>
        <taxon>Eukaryota</taxon>
        <taxon>Fungi</taxon>
        <taxon>Dikarya</taxon>
        <taxon>Ascomycota</taxon>
        <taxon>Saccharomycotina</taxon>
        <taxon>Saccharomycetes</taxon>
        <taxon>Phaffomycetales</taxon>
        <taxon>Phaffomycetaceae</taxon>
        <taxon>Cyberlindnera</taxon>
    </lineage>
</organism>
<keyword evidence="3" id="KW-0804">Transcription</keyword>
<dbReference type="Gene3D" id="1.10.10.10">
    <property type="entry name" value="Winged helix-like DNA-binding domain superfamily/Winged helix DNA-binding domain"/>
    <property type="match status" value="1"/>
</dbReference>
<sequence length="696" mass="77367">MSEEAEPVPVPAPEESVVSDAPVIETPTSAPQTELETTERAASDEPKVDETLDVPQVDESHNLEGPESTSSVSSIPPTAPETTDVQTKEPTPPASEVSDEDKLDIDGDVSIQDASKDDDYQANDDGEEDEDDDDDDEDDEEQKKKKSELRKSDEPKVKLETTEEPKPKQDDESLDTTVNKRDEDGDGDEKMNGADQISEEKDEDVEKDDDEPYIPQTHTIVIPSYAAWFDFKKIHAIEKESLPEFFTNRNPSKTPQLYVKYRNFLINAYRLNPNDYLTVTAARRSLVGDVNTIMRLHRFLSRWGLINYQVDAEVKPKPVEPPFTGDYDVSYDAPRGLFPYESFKPPMEPQSVEKLKEILGVKRGISEVSGGASESNGESATKTEEGEKVVNGKKPRIVDTINDGWSKEDLKKLLEGLSKYKGDWEQVAKHVGTHTVEQCIVRFLKLPIEDQYLGDSKANLGPLKYAPYLPFSQADNPVLSTIAFLVSLVDPDVVRAATERAIKIVDEKDLEAAAAKEAEKKDEEGKDDDEPIKEGATVALATVGARAHVFKTNEEIEMNKLTNDVVNAQLNKFELKMNRLEIIEKELDLEKRVLQKQQEDLFLDRLSFSKTSSEVLGKLTAAVEAGDAGDSDTLKKLIEGAKELLAKPTRSNVSGFDFGKREASVGDTTADDAQSTADDTKPISIETPQTYRYWSG</sequence>
<dbReference type="FunFam" id="1.10.10.60:FF:000014">
    <property type="entry name" value="SWI/SNF complex subunit SMARCC2 isoform C"/>
    <property type="match status" value="1"/>
</dbReference>
<feature type="compositionally biased region" description="Basic and acidic residues" evidence="6">
    <location>
        <begin position="149"/>
        <end position="171"/>
    </location>
</feature>
<keyword evidence="2" id="KW-0238">DNA-binding</keyword>
<dbReference type="PROSITE" id="PS50934">
    <property type="entry name" value="SWIRM"/>
    <property type="match status" value="1"/>
</dbReference>
<feature type="compositionally biased region" description="Basic and acidic residues" evidence="6">
    <location>
        <begin position="381"/>
        <end position="390"/>
    </location>
</feature>
<dbReference type="Pfam" id="PF00249">
    <property type="entry name" value="Myb_DNA-binding"/>
    <property type="match status" value="1"/>
</dbReference>
<dbReference type="PROSITE" id="PS50090">
    <property type="entry name" value="MYB_LIKE"/>
    <property type="match status" value="1"/>
</dbReference>
<evidence type="ECO:0000256" key="6">
    <source>
        <dbReference type="SAM" id="MobiDB-lite"/>
    </source>
</evidence>
<feature type="coiled-coil region" evidence="5">
    <location>
        <begin position="551"/>
        <end position="600"/>
    </location>
</feature>
<feature type="region of interest" description="Disordered" evidence="6">
    <location>
        <begin position="1"/>
        <end position="216"/>
    </location>
</feature>
<dbReference type="OrthoDB" id="118550at2759"/>
<gene>
    <name evidence="10" type="ORF">CYFA0S_20e01112g</name>
</gene>
<feature type="compositionally biased region" description="Acidic residues" evidence="6">
    <location>
        <begin position="97"/>
        <end position="107"/>
    </location>
</feature>
<dbReference type="Gene3D" id="1.10.10.60">
    <property type="entry name" value="Homeodomain-like"/>
    <property type="match status" value="1"/>
</dbReference>
<dbReference type="GO" id="GO:0045893">
    <property type="term" value="P:positive regulation of DNA-templated transcription"/>
    <property type="evidence" value="ECO:0007669"/>
    <property type="project" value="TreeGrafter"/>
</dbReference>
<dbReference type="GO" id="GO:0016514">
    <property type="term" value="C:SWI/SNF complex"/>
    <property type="evidence" value="ECO:0007669"/>
    <property type="project" value="TreeGrafter"/>
</dbReference>
<dbReference type="GO" id="GO:0042393">
    <property type="term" value="F:histone binding"/>
    <property type="evidence" value="ECO:0007669"/>
    <property type="project" value="TreeGrafter"/>
</dbReference>
<feature type="domain" description="Myb-like" evidence="7">
    <location>
        <begin position="405"/>
        <end position="447"/>
    </location>
</feature>
<reference evidence="10" key="1">
    <citation type="journal article" date="2014" name="Genome Announc.">
        <title>Genome sequence of the yeast Cyberlindnera fabianii (Hansenula fabianii).</title>
        <authorList>
            <person name="Freel K.C."/>
            <person name="Sarilar V."/>
            <person name="Neuveglise C."/>
            <person name="Devillers H."/>
            <person name="Friedrich A."/>
            <person name="Schacherer J."/>
        </authorList>
    </citation>
    <scope>NUCLEOTIDE SEQUENCE</scope>
    <source>
        <strain evidence="10">YJS4271</strain>
    </source>
</reference>
<evidence type="ECO:0000259" key="8">
    <source>
        <dbReference type="PROSITE" id="PS50934"/>
    </source>
</evidence>
<feature type="compositionally biased region" description="Basic and acidic residues" evidence="6">
    <location>
        <begin position="178"/>
        <end position="192"/>
    </location>
</feature>
<evidence type="ECO:0000256" key="3">
    <source>
        <dbReference type="ARBA" id="ARBA00023163"/>
    </source>
</evidence>
<dbReference type="FunFam" id="1.10.10.10:FF:000020">
    <property type="entry name" value="SWI/SNF complex subunit SMARCC2 isoform c"/>
    <property type="match status" value="1"/>
</dbReference>
<accession>A0A061B917</accession>
<dbReference type="GO" id="GO:0003677">
    <property type="term" value="F:DNA binding"/>
    <property type="evidence" value="ECO:0007669"/>
    <property type="project" value="UniProtKB-KW"/>
</dbReference>
<evidence type="ECO:0000313" key="10">
    <source>
        <dbReference type="EMBL" id="CDR45869.1"/>
    </source>
</evidence>
<feature type="compositionally biased region" description="Polar residues" evidence="6">
    <location>
        <begin position="67"/>
        <end position="89"/>
    </location>
</feature>
<dbReference type="SMART" id="SM00717">
    <property type="entry name" value="SANT"/>
    <property type="match status" value="1"/>
</dbReference>
<keyword evidence="1" id="KW-0805">Transcription regulation</keyword>
<feature type="domain" description="SANT" evidence="9">
    <location>
        <begin position="400"/>
        <end position="451"/>
    </location>
</feature>
<dbReference type="PANTHER" id="PTHR12802">
    <property type="entry name" value="SWI/SNF COMPLEX-RELATED"/>
    <property type="match status" value="1"/>
</dbReference>